<evidence type="ECO:0000313" key="2">
    <source>
        <dbReference type="Proteomes" id="UP000326924"/>
    </source>
</evidence>
<accession>A0A5J5F259</accession>
<dbReference type="Proteomes" id="UP000326924">
    <property type="component" value="Unassembled WGS sequence"/>
</dbReference>
<keyword evidence="2" id="KW-1185">Reference proteome</keyword>
<protein>
    <submittedName>
        <fullName evidence="1">Uncharacterized protein</fullName>
    </submittedName>
</protein>
<dbReference type="EMBL" id="VXIS01000054">
    <property type="protein sequence ID" value="KAA8909769.1"/>
    <property type="molecule type" value="Genomic_DNA"/>
</dbReference>
<gene>
    <name evidence="1" type="ORF">FN846DRAFT_591479</name>
</gene>
<sequence length="162" mass="17105">MCHRLTALVVARMVIGCGLFAGIQIPPARYAFSGPLGSKLHPQNTQLFPDPAKLHPKSWPAVLLVFPQARCSVPSIISPPIPPPPPKTKVDRTHKQILNLLDLIHAPTTSNDPPPPTAKLHPNLLFHPAPIAAAFLSLNAAAQPTIASPCPSNSVFGLLAGG</sequence>
<organism evidence="1 2">
    <name type="scientific">Sphaerosporella brunnea</name>
    <dbReference type="NCBI Taxonomy" id="1250544"/>
    <lineage>
        <taxon>Eukaryota</taxon>
        <taxon>Fungi</taxon>
        <taxon>Dikarya</taxon>
        <taxon>Ascomycota</taxon>
        <taxon>Pezizomycotina</taxon>
        <taxon>Pezizomycetes</taxon>
        <taxon>Pezizales</taxon>
        <taxon>Pyronemataceae</taxon>
        <taxon>Sphaerosporella</taxon>
    </lineage>
</organism>
<dbReference type="InParanoid" id="A0A5J5F259"/>
<evidence type="ECO:0000313" key="1">
    <source>
        <dbReference type="EMBL" id="KAA8909769.1"/>
    </source>
</evidence>
<name>A0A5J5F259_9PEZI</name>
<proteinExistence type="predicted"/>
<reference evidence="1 2" key="1">
    <citation type="submission" date="2019-09" db="EMBL/GenBank/DDBJ databases">
        <title>Draft genome of the ectomycorrhizal ascomycete Sphaerosporella brunnea.</title>
        <authorList>
            <consortium name="DOE Joint Genome Institute"/>
            <person name="Benucci G.M."/>
            <person name="Marozzi G."/>
            <person name="Antonielli L."/>
            <person name="Sanchez S."/>
            <person name="Marco P."/>
            <person name="Wang X."/>
            <person name="Falini L.B."/>
            <person name="Barry K."/>
            <person name="Haridas S."/>
            <person name="Lipzen A."/>
            <person name="Labutti K."/>
            <person name="Grigoriev I.V."/>
            <person name="Murat C."/>
            <person name="Martin F."/>
            <person name="Albertini E."/>
            <person name="Donnini D."/>
            <person name="Bonito G."/>
        </authorList>
    </citation>
    <scope>NUCLEOTIDE SEQUENCE [LARGE SCALE GENOMIC DNA]</scope>
    <source>
        <strain evidence="1 2">Sb_GMNB300</strain>
    </source>
</reference>
<dbReference type="AlphaFoldDB" id="A0A5J5F259"/>
<comment type="caution">
    <text evidence="1">The sequence shown here is derived from an EMBL/GenBank/DDBJ whole genome shotgun (WGS) entry which is preliminary data.</text>
</comment>